<evidence type="ECO:0000313" key="3">
    <source>
        <dbReference type="Proteomes" id="UP001596050"/>
    </source>
</evidence>
<accession>A0ABW0L242</accession>
<dbReference type="Proteomes" id="UP001596050">
    <property type="component" value="Unassembled WGS sequence"/>
</dbReference>
<dbReference type="EMBL" id="JBHSMU010000004">
    <property type="protein sequence ID" value="MFC5458871.1"/>
    <property type="molecule type" value="Genomic_DNA"/>
</dbReference>
<evidence type="ECO:0000256" key="1">
    <source>
        <dbReference type="SAM" id="SignalP"/>
    </source>
</evidence>
<name>A0ABW0L242_9BURK</name>
<dbReference type="RefSeq" id="WP_379780147.1">
    <property type="nucleotide sequence ID" value="NZ_JBHSMU010000004.1"/>
</dbReference>
<dbReference type="PANTHER" id="PTHR30203">
    <property type="entry name" value="OUTER MEMBRANE CATION EFFLUX PROTEIN"/>
    <property type="match status" value="1"/>
</dbReference>
<keyword evidence="1" id="KW-0732">Signal</keyword>
<dbReference type="Gene3D" id="1.20.1600.10">
    <property type="entry name" value="Outer membrane efflux proteins (OEP)"/>
    <property type="match status" value="1"/>
</dbReference>
<dbReference type="SUPFAM" id="SSF56954">
    <property type="entry name" value="Outer membrane efflux proteins (OEP)"/>
    <property type="match status" value="1"/>
</dbReference>
<proteinExistence type="predicted"/>
<reference evidence="3" key="1">
    <citation type="journal article" date="2019" name="Int. J. Syst. Evol. Microbiol.">
        <title>The Global Catalogue of Microorganisms (GCM) 10K type strain sequencing project: providing services to taxonomists for standard genome sequencing and annotation.</title>
        <authorList>
            <consortium name="The Broad Institute Genomics Platform"/>
            <consortium name="The Broad Institute Genome Sequencing Center for Infectious Disease"/>
            <person name="Wu L."/>
            <person name="Ma J."/>
        </authorList>
    </citation>
    <scope>NUCLEOTIDE SEQUENCE [LARGE SCALE GENOMIC DNA]</scope>
    <source>
        <strain evidence="3">KACC 12649</strain>
    </source>
</reference>
<gene>
    <name evidence="2" type="ORF">ACFPN5_03490</name>
</gene>
<feature type="signal peptide" evidence="1">
    <location>
        <begin position="1"/>
        <end position="23"/>
    </location>
</feature>
<organism evidence="2 3">
    <name type="scientific">Massilia niabensis</name>
    <dbReference type="NCBI Taxonomy" id="544910"/>
    <lineage>
        <taxon>Bacteria</taxon>
        <taxon>Pseudomonadati</taxon>
        <taxon>Pseudomonadota</taxon>
        <taxon>Betaproteobacteria</taxon>
        <taxon>Burkholderiales</taxon>
        <taxon>Oxalobacteraceae</taxon>
        <taxon>Telluria group</taxon>
        <taxon>Massilia</taxon>
    </lineage>
</organism>
<keyword evidence="3" id="KW-1185">Reference proteome</keyword>
<comment type="caution">
    <text evidence="2">The sequence shown here is derived from an EMBL/GenBank/DDBJ whole genome shotgun (WGS) entry which is preliminary data.</text>
</comment>
<dbReference type="PANTHER" id="PTHR30203:SF24">
    <property type="entry name" value="BLR4935 PROTEIN"/>
    <property type="match status" value="1"/>
</dbReference>
<dbReference type="InterPro" id="IPR010131">
    <property type="entry name" value="MdtP/NodT-like"/>
</dbReference>
<protein>
    <submittedName>
        <fullName evidence="2">TolC family protein</fullName>
    </submittedName>
</protein>
<evidence type="ECO:0000313" key="2">
    <source>
        <dbReference type="EMBL" id="MFC5458871.1"/>
    </source>
</evidence>
<sequence>MAFPHLSRAAAMGAAGFTALLMAGCASVTPDGGFDAVARSAQARGQPVPKLVRNEADEQAVRATVRELLARPLGMDEAVRIALINHPGLQASYWNVGIAQADLAQAARLQNPSFGFKRIAGGGAVEIERSLTFSLVNALTLPLAKRVESARYESARLAVGREIERHALETRRAWVEAVAARQALEYARRVNAAADASADLMGRMSRSGNASKLDLAREQAFYAEANAGVARADTQATGSRERLTRLLGLWGADAGYTLPERLPELPAAAADIPDLERLAIERRFDVQAARQDAAALAQNLGLSRTTRFVNVLELGFERKSETDAPRARGYEISLELPLFDWGTARVARAEASYMQSLRRVAETAVNARSEARERYLAYRAAWDLARHYRDNVLPLRKQISSEVLLRYNGMLASTFELLTDAREQAAAVNATIEAQKEFWSAHAALEEALGGPVAHATPATNKEHAQ</sequence>
<feature type="chain" id="PRO_5046360271" evidence="1">
    <location>
        <begin position="24"/>
        <end position="466"/>
    </location>
</feature>